<dbReference type="InterPro" id="IPR050276">
    <property type="entry name" value="MshD_Acetyltransferase"/>
</dbReference>
<feature type="transmembrane region" description="Helical" evidence="1">
    <location>
        <begin position="176"/>
        <end position="194"/>
    </location>
</feature>
<organism evidence="3 4">
    <name type="scientific">Usitatibacter palustris</name>
    <dbReference type="NCBI Taxonomy" id="2732487"/>
    <lineage>
        <taxon>Bacteria</taxon>
        <taxon>Pseudomonadati</taxon>
        <taxon>Pseudomonadota</taxon>
        <taxon>Betaproteobacteria</taxon>
        <taxon>Nitrosomonadales</taxon>
        <taxon>Usitatibacteraceae</taxon>
        <taxon>Usitatibacter</taxon>
    </lineage>
</organism>
<feature type="transmembrane region" description="Helical" evidence="1">
    <location>
        <begin position="100"/>
        <end position="121"/>
    </location>
</feature>
<keyword evidence="4" id="KW-1185">Reference proteome</keyword>
<evidence type="ECO:0000313" key="3">
    <source>
        <dbReference type="EMBL" id="QJR15809.1"/>
    </source>
</evidence>
<dbReference type="CDD" id="cd04301">
    <property type="entry name" value="NAT_SF"/>
    <property type="match status" value="1"/>
</dbReference>
<dbReference type="RefSeq" id="WP_171163418.1">
    <property type="nucleotide sequence ID" value="NZ_CP053073.1"/>
</dbReference>
<dbReference type="Pfam" id="PF00583">
    <property type="entry name" value="Acetyltransf_1"/>
    <property type="match status" value="1"/>
</dbReference>
<keyword evidence="1" id="KW-0472">Membrane</keyword>
<dbReference type="InterPro" id="IPR014509">
    <property type="entry name" value="YjdF-like"/>
</dbReference>
<evidence type="ECO:0000256" key="1">
    <source>
        <dbReference type="SAM" id="Phobius"/>
    </source>
</evidence>
<evidence type="ECO:0000259" key="2">
    <source>
        <dbReference type="PROSITE" id="PS51186"/>
    </source>
</evidence>
<dbReference type="InterPro" id="IPR016181">
    <property type="entry name" value="Acyl_CoA_acyltransferase"/>
</dbReference>
<dbReference type="Pfam" id="PF09997">
    <property type="entry name" value="DUF2238"/>
    <property type="match status" value="1"/>
</dbReference>
<dbReference type="AlphaFoldDB" id="A0A6M4H814"/>
<dbReference type="FunCoup" id="A0A6M4H814">
    <property type="interactions" value="9"/>
</dbReference>
<feature type="transmembrane region" description="Helical" evidence="1">
    <location>
        <begin position="33"/>
        <end position="53"/>
    </location>
</feature>
<evidence type="ECO:0000313" key="4">
    <source>
        <dbReference type="Proteomes" id="UP000503096"/>
    </source>
</evidence>
<proteinExistence type="predicted"/>
<dbReference type="PANTHER" id="PTHR43617">
    <property type="entry name" value="L-AMINO ACID N-ACETYLTRANSFERASE"/>
    <property type="match status" value="1"/>
</dbReference>
<dbReference type="EMBL" id="CP053073">
    <property type="protein sequence ID" value="QJR15809.1"/>
    <property type="molecule type" value="Genomic_DNA"/>
</dbReference>
<protein>
    <recommendedName>
        <fullName evidence="2">N-acetyltransferase domain-containing protein</fullName>
    </recommendedName>
</protein>
<keyword evidence="1" id="KW-0812">Transmembrane</keyword>
<accession>A0A6M4H814</accession>
<feature type="domain" description="N-acetyltransferase" evidence="2">
    <location>
        <begin position="212"/>
        <end position="360"/>
    </location>
</feature>
<dbReference type="SUPFAM" id="SSF55729">
    <property type="entry name" value="Acyl-CoA N-acyltransferases (Nat)"/>
    <property type="match status" value="1"/>
</dbReference>
<dbReference type="Proteomes" id="UP000503096">
    <property type="component" value="Chromosome"/>
</dbReference>
<keyword evidence="1" id="KW-1133">Transmembrane helix</keyword>
<sequence length="366" mass="41033">MPVHTASLRFHLVLLVLVGLVLAWSGIAPKDRFTWFLEVVPGPIAAAVLAYCYPRWRFTPLVLTLIAVHAMILMVGGKYTYAEVPLFNSLRDEFGLARNYYDRVGHFAQGFVPAMVAREILIRRYILPRGRWLFFFVCCIALSISAVYEFIEWWVALTSGESAEAFLGTQGDVWDTQWDMFMALVGAATAMLVLGRWHDKQLGLAIGKRGAVSLREITQENIDAVGDLRVAQGQIFHVAGVAKTLWQASHRDDRWVRAIYADEEPVGLVALVDPSLAGRDEPELYFWRLLVDARQQGRGYGRKAIALALDYARSRPGAERIKISYVPSNKAVGRLYEEFGFRHTGAADEDGELEMILPLNTGEARA</sequence>
<dbReference type="KEGG" id="upl:DSM104440_02635"/>
<dbReference type="GO" id="GO:0016747">
    <property type="term" value="F:acyltransferase activity, transferring groups other than amino-acyl groups"/>
    <property type="evidence" value="ECO:0007669"/>
    <property type="project" value="InterPro"/>
</dbReference>
<dbReference type="InterPro" id="IPR000182">
    <property type="entry name" value="GNAT_dom"/>
</dbReference>
<dbReference type="Gene3D" id="3.40.630.30">
    <property type="match status" value="1"/>
</dbReference>
<feature type="transmembrane region" description="Helical" evidence="1">
    <location>
        <begin position="60"/>
        <end position="80"/>
    </location>
</feature>
<dbReference type="PROSITE" id="PS51186">
    <property type="entry name" value="GNAT"/>
    <property type="match status" value="1"/>
</dbReference>
<gene>
    <name evidence="3" type="ORF">DSM104440_02635</name>
</gene>
<name>A0A6M4H814_9PROT</name>
<dbReference type="InParanoid" id="A0A6M4H814"/>
<feature type="transmembrane region" description="Helical" evidence="1">
    <location>
        <begin position="133"/>
        <end position="156"/>
    </location>
</feature>
<reference evidence="3 4" key="1">
    <citation type="submission" date="2020-04" db="EMBL/GenBank/DDBJ databases">
        <title>Usitatibacter rugosus gen. nov., sp. nov. and Usitatibacter palustris sp. nov., novel members of Usitatibacteraceae fam. nov. within the order Nitrosomonadales isolated from soil.</title>
        <authorList>
            <person name="Huber K.J."/>
            <person name="Neumann-Schaal M."/>
            <person name="Geppert A."/>
            <person name="Luckner M."/>
            <person name="Wanner G."/>
            <person name="Overmann J."/>
        </authorList>
    </citation>
    <scope>NUCLEOTIDE SEQUENCE [LARGE SCALE GENOMIC DNA]</scope>
    <source>
        <strain evidence="3 4">Swamp67</strain>
    </source>
</reference>